<reference evidence="2 3" key="1">
    <citation type="submission" date="2020-07" db="EMBL/GenBank/DDBJ databases">
        <title>Description of Limosilactobacillus balticus sp. nov., Limosilactobacillus agrestis sp. nov., Limosilactobacillus albertensis sp. nov., Limosilactobacillus rudii sp. nov., Limosilactobacillus fastidiosus sp. nov., five novel Limosilactobacillus species isolated from the vertebrate gastrointestinal tract, and proposal of 6 subspecies of Limosilactobacillus reuteri adapted to the gastrointestinal tract of specific vertebrate hosts.</title>
        <authorList>
            <person name="Li F."/>
            <person name="Cheng C."/>
            <person name="Zheng J."/>
            <person name="Quevedo R.M."/>
            <person name="Li J."/>
            <person name="Roos S."/>
            <person name="Gaenzle M.G."/>
            <person name="Walter J."/>
        </authorList>
    </citation>
    <scope>NUCLEOTIDE SEQUENCE [LARGE SCALE GENOMIC DNA]</scope>
    <source>
        <strain evidence="2 3">Lr3000</strain>
    </source>
</reference>
<dbReference type="AlphaFoldDB" id="A0A839GYC0"/>
<sequence length="166" mass="19531">SPSIIDYFENRYSKKERAQVKTVVIDLNAQYQSFIYRLFPNARIIIDRFHIVQLVGRALDNCRVNILKLLDKHTREYKLLKSQWKLFHLKATELQPEKPVYLRGINEYMTKQNAVDLVLNQFPQFSTVYTAYQEITAALHERDSQRLTTILSQYQNTGTEMDTAIA</sequence>
<gene>
    <name evidence="2" type="ORF">H5S41_00140</name>
</gene>
<feature type="domain" description="Transposase IS204/IS1001/IS1096/IS1165 DDE" evidence="1">
    <location>
        <begin position="4"/>
        <end position="157"/>
    </location>
</feature>
<evidence type="ECO:0000259" key="1">
    <source>
        <dbReference type="Pfam" id="PF01610"/>
    </source>
</evidence>
<organism evidence="2 3">
    <name type="scientific">Limosilactobacillus albertensis</name>
    <dbReference type="NCBI Taxonomy" id="2759752"/>
    <lineage>
        <taxon>Bacteria</taxon>
        <taxon>Bacillati</taxon>
        <taxon>Bacillota</taxon>
        <taxon>Bacilli</taxon>
        <taxon>Lactobacillales</taxon>
        <taxon>Lactobacillaceae</taxon>
        <taxon>Limosilactobacillus</taxon>
    </lineage>
</organism>
<dbReference type="Proteomes" id="UP000547628">
    <property type="component" value="Unassembled WGS sequence"/>
</dbReference>
<dbReference type="PANTHER" id="PTHR33498">
    <property type="entry name" value="TRANSPOSASE FOR INSERTION SEQUENCE ELEMENT IS1557"/>
    <property type="match status" value="1"/>
</dbReference>
<evidence type="ECO:0000313" key="2">
    <source>
        <dbReference type="EMBL" id="MBB1122404.1"/>
    </source>
</evidence>
<feature type="non-terminal residue" evidence="2">
    <location>
        <position position="166"/>
    </location>
</feature>
<dbReference type="RefSeq" id="WP_182601459.1">
    <property type="nucleotide sequence ID" value="NZ_JACIVD010000019.1"/>
</dbReference>
<protein>
    <submittedName>
        <fullName evidence="2">Transposase</fullName>
    </submittedName>
</protein>
<name>A0A839GYC0_9LACO</name>
<dbReference type="EMBL" id="JACIVD010000019">
    <property type="protein sequence ID" value="MBB1122404.1"/>
    <property type="molecule type" value="Genomic_DNA"/>
</dbReference>
<evidence type="ECO:0000313" key="3">
    <source>
        <dbReference type="Proteomes" id="UP000547628"/>
    </source>
</evidence>
<dbReference type="InterPro" id="IPR002560">
    <property type="entry name" value="Transposase_DDE"/>
</dbReference>
<dbReference type="PANTHER" id="PTHR33498:SF1">
    <property type="entry name" value="TRANSPOSASE FOR INSERTION SEQUENCE ELEMENT IS1557"/>
    <property type="match status" value="1"/>
</dbReference>
<comment type="caution">
    <text evidence="2">The sequence shown here is derived from an EMBL/GenBank/DDBJ whole genome shotgun (WGS) entry which is preliminary data.</text>
</comment>
<proteinExistence type="predicted"/>
<feature type="non-terminal residue" evidence="2">
    <location>
        <position position="1"/>
    </location>
</feature>
<accession>A0A839GYC0</accession>
<dbReference type="InterPro" id="IPR047951">
    <property type="entry name" value="Transpos_ISL3"/>
</dbReference>
<dbReference type="Pfam" id="PF01610">
    <property type="entry name" value="DDE_Tnp_ISL3"/>
    <property type="match status" value="1"/>
</dbReference>